<evidence type="ECO:0000313" key="2">
    <source>
        <dbReference type="Proteomes" id="UP000070080"/>
    </source>
</evidence>
<dbReference type="AlphaFoldDB" id="A0A133Y758"/>
<organism evidence="1 2">
    <name type="scientific">Amygdalobacter nucleatus</name>
    <dbReference type="NCBI Taxonomy" id="3029274"/>
    <lineage>
        <taxon>Bacteria</taxon>
        <taxon>Bacillati</taxon>
        <taxon>Bacillota</taxon>
        <taxon>Clostridia</taxon>
        <taxon>Eubacteriales</taxon>
        <taxon>Oscillospiraceae</taxon>
        <taxon>Amygdalobacter</taxon>
    </lineage>
</organism>
<evidence type="ECO:0008006" key="3">
    <source>
        <dbReference type="Google" id="ProtNLM"/>
    </source>
</evidence>
<sequence length="82" mass="9302">MYIDIGGNIWIEHKKIVAVFDLDSITEAAKNKSGQFLHYAAENARLIPAEPESLPLSLVLTVRAAYLSPYNSRKLIERMRRS</sequence>
<gene>
    <name evidence="1" type="ORF">HMPREF1872_01335</name>
</gene>
<name>A0A133Y758_9FIRM</name>
<reference evidence="2" key="1">
    <citation type="submission" date="2016-01" db="EMBL/GenBank/DDBJ databases">
        <authorList>
            <person name="Mitreva M."/>
            <person name="Pepin K.H."/>
            <person name="Mihindukulasuriya K.A."/>
            <person name="Fulton R."/>
            <person name="Fronick C."/>
            <person name="O'Laughlin M."/>
            <person name="Miner T."/>
            <person name="Herter B."/>
            <person name="Rosa B.A."/>
            <person name="Cordes M."/>
            <person name="Tomlinson C."/>
            <person name="Wollam A."/>
            <person name="Palsikar V.B."/>
            <person name="Mardis E.R."/>
            <person name="Wilson R.K."/>
        </authorList>
    </citation>
    <scope>NUCLEOTIDE SEQUENCE [LARGE SCALE GENOMIC DNA]</scope>
    <source>
        <strain evidence="2">KA00274</strain>
    </source>
</reference>
<evidence type="ECO:0000313" key="1">
    <source>
        <dbReference type="EMBL" id="KXB39013.1"/>
    </source>
</evidence>
<keyword evidence="2" id="KW-1185">Reference proteome</keyword>
<accession>A0A133Y758</accession>
<dbReference type="OrthoDB" id="9811390at2"/>
<dbReference type="Proteomes" id="UP000070080">
    <property type="component" value="Unassembled WGS sequence"/>
</dbReference>
<protein>
    <recommendedName>
        <fullName evidence="3">DUF370 domain-containing protein</fullName>
    </recommendedName>
</protein>
<comment type="caution">
    <text evidence="1">The sequence shown here is derived from an EMBL/GenBank/DDBJ whole genome shotgun (WGS) entry which is preliminary data.</text>
</comment>
<dbReference type="STRING" id="1497955.HMPREF1872_01335"/>
<proteinExistence type="predicted"/>
<dbReference type="RefSeq" id="WP_066714961.1">
    <property type="nucleotide sequence ID" value="NZ_KQ959597.1"/>
</dbReference>
<dbReference type="EMBL" id="LSCV01000044">
    <property type="protein sequence ID" value="KXB39013.1"/>
    <property type="molecule type" value="Genomic_DNA"/>
</dbReference>